<dbReference type="InterPro" id="IPR003646">
    <property type="entry name" value="SH3-like_bac-type"/>
</dbReference>
<evidence type="ECO:0000313" key="5">
    <source>
        <dbReference type="Proteomes" id="UP001275315"/>
    </source>
</evidence>
<name>A0ABU5CQC6_9BACI</name>
<dbReference type="Pfam" id="PF08239">
    <property type="entry name" value="SH3_3"/>
    <property type="match status" value="1"/>
</dbReference>
<dbReference type="InterPro" id="IPR052354">
    <property type="entry name" value="Cell_Wall_Dynamics_Protein"/>
</dbReference>
<dbReference type="PANTHER" id="PTHR34408">
    <property type="entry name" value="FAMILY PROTEIN, PUTATIVE-RELATED"/>
    <property type="match status" value="1"/>
</dbReference>
<dbReference type="InterPro" id="IPR002508">
    <property type="entry name" value="MurNAc-LAA_cat"/>
</dbReference>
<accession>A0ABU5CQC6</accession>
<feature type="domain" description="SH3b" evidence="3">
    <location>
        <begin position="27"/>
        <end position="90"/>
    </location>
</feature>
<dbReference type="EMBL" id="JAWDIQ010000001">
    <property type="protein sequence ID" value="MDY0408557.1"/>
    <property type="molecule type" value="Genomic_DNA"/>
</dbReference>
<reference evidence="4 5" key="1">
    <citation type="submission" date="2023-10" db="EMBL/GenBank/DDBJ databases">
        <title>Virgibacillus soli CC-YMP-6 genome.</title>
        <authorList>
            <person name="Miliotis G."/>
            <person name="Sengupta P."/>
            <person name="Hameed A."/>
            <person name="Chuvochina M."/>
            <person name="Mcdonagh F."/>
            <person name="Simpson A.C."/>
            <person name="Singh N.K."/>
            <person name="Rekha P.D."/>
            <person name="Raman K."/>
            <person name="Hugenholtz P."/>
            <person name="Venkateswaran K."/>
        </authorList>
    </citation>
    <scope>NUCLEOTIDE SEQUENCE [LARGE SCALE GENOMIC DNA]</scope>
    <source>
        <strain evidence="4 5">CC-YMP-6</strain>
    </source>
</reference>
<keyword evidence="1" id="KW-0378">Hydrolase</keyword>
<dbReference type="Pfam" id="PF01520">
    <property type="entry name" value="Amidase_3"/>
    <property type="match status" value="1"/>
</dbReference>
<comment type="caution">
    <text evidence="4">The sequence shown here is derived from an EMBL/GenBank/DDBJ whole genome shotgun (WGS) entry which is preliminary data.</text>
</comment>
<dbReference type="Proteomes" id="UP001275315">
    <property type="component" value="Unassembled WGS sequence"/>
</dbReference>
<organism evidence="4 5">
    <name type="scientific">Paracerasibacillus soli</name>
    <dbReference type="NCBI Taxonomy" id="480284"/>
    <lineage>
        <taxon>Bacteria</taxon>
        <taxon>Bacillati</taxon>
        <taxon>Bacillota</taxon>
        <taxon>Bacilli</taxon>
        <taxon>Bacillales</taxon>
        <taxon>Bacillaceae</taxon>
        <taxon>Paracerasibacillus</taxon>
    </lineage>
</organism>
<dbReference type="PANTHER" id="PTHR34408:SF1">
    <property type="entry name" value="GLYCOSYL HYDROLASE FAMILY 19 DOMAIN-CONTAINING PROTEIN HI_1415"/>
    <property type="match status" value="1"/>
</dbReference>
<evidence type="ECO:0000256" key="1">
    <source>
        <dbReference type="ARBA" id="ARBA00022801"/>
    </source>
</evidence>
<proteinExistence type="predicted"/>
<dbReference type="PROSITE" id="PS51781">
    <property type="entry name" value="SH3B"/>
    <property type="match status" value="1"/>
</dbReference>
<keyword evidence="2" id="KW-0961">Cell wall biogenesis/degradation</keyword>
<sequence>MEIIDMNGVSGWIYVQYVSTSRNQRQSKNEKVTIKYDQTHIRSGPSSEYDILTFVNRGTLLKVIEEENDWYKVKTKAGNGYILKSLVDDKNDSMNLQVQDKVVVIDAGHGGRDNGALSVHHHSEKNLTLSTALKLADELRLLGMSLF</sequence>
<dbReference type="Gene3D" id="2.30.30.40">
    <property type="entry name" value="SH3 Domains"/>
    <property type="match status" value="1"/>
</dbReference>
<keyword evidence="5" id="KW-1185">Reference proteome</keyword>
<evidence type="ECO:0000259" key="3">
    <source>
        <dbReference type="PROSITE" id="PS51781"/>
    </source>
</evidence>
<dbReference type="SUPFAM" id="SSF53187">
    <property type="entry name" value="Zn-dependent exopeptidases"/>
    <property type="match status" value="1"/>
</dbReference>
<dbReference type="Gene3D" id="3.40.630.40">
    <property type="entry name" value="Zn-dependent exopeptidases"/>
    <property type="match status" value="1"/>
</dbReference>
<gene>
    <name evidence="4" type="ORF">RWD45_08280</name>
</gene>
<dbReference type="SMART" id="SM00287">
    <property type="entry name" value="SH3b"/>
    <property type="match status" value="1"/>
</dbReference>
<evidence type="ECO:0000313" key="4">
    <source>
        <dbReference type="EMBL" id="MDY0408557.1"/>
    </source>
</evidence>
<evidence type="ECO:0000256" key="2">
    <source>
        <dbReference type="ARBA" id="ARBA00023316"/>
    </source>
</evidence>
<protein>
    <submittedName>
        <fullName evidence="4">SH3 domain-containing protein</fullName>
    </submittedName>
</protein>